<evidence type="ECO:0000313" key="4">
    <source>
        <dbReference type="Proteomes" id="UP000814176"/>
    </source>
</evidence>
<sequence>MASEYAWVTSTHSSLTPTSSAALNTIASTSPSYSLSLSVAPFLPDPPENGQHTPLPTVSGFVPLSSVATPTSADATSATITGSRPTEVLAPAATGSRTQAWSIVLIVSCIVFLLIALVAIGLRWLWKRRARNMATASLTPFDYECHADDKPVRFWRQFALSMSSLAKEPPRPQTPDIVCAGNRRSVIDALPHGTMLYDSGTNDAAGTAALRYLVLSNGSRSVDPASYTTLDPRAFAPDAHLSVVSAYGDMAPRRASRDASVRLSLKHANFVEPHPVVLSQMAQPPGNWPYIYHNLPAPPPPHHILSQQGQHPSFPALSPQSVQTFPTHSPSHQTHMPLRLPLILSAHQYSSYHSGLSAQQGSVIGHQNGSDPSVSSRWPITQQEALVAASPGRQPRRRAEDGGVCLAGGTPPRRDRDTGVRGEHQDVAESSYTVSDGGHSDETLPPAYGAY</sequence>
<reference evidence="3 4" key="1">
    <citation type="journal article" date="2021" name="Environ. Microbiol.">
        <title>Gene family expansions and transcriptome signatures uncover fungal adaptations to wood decay.</title>
        <authorList>
            <person name="Hage H."/>
            <person name="Miyauchi S."/>
            <person name="Viragh M."/>
            <person name="Drula E."/>
            <person name="Min B."/>
            <person name="Chaduli D."/>
            <person name="Navarro D."/>
            <person name="Favel A."/>
            <person name="Norest M."/>
            <person name="Lesage-Meessen L."/>
            <person name="Balint B."/>
            <person name="Merenyi Z."/>
            <person name="de Eugenio L."/>
            <person name="Morin E."/>
            <person name="Martinez A.T."/>
            <person name="Baldrian P."/>
            <person name="Stursova M."/>
            <person name="Martinez M.J."/>
            <person name="Novotny C."/>
            <person name="Magnuson J.K."/>
            <person name="Spatafora J.W."/>
            <person name="Maurice S."/>
            <person name="Pangilinan J."/>
            <person name="Andreopoulos W."/>
            <person name="LaButti K."/>
            <person name="Hundley H."/>
            <person name="Na H."/>
            <person name="Kuo A."/>
            <person name="Barry K."/>
            <person name="Lipzen A."/>
            <person name="Henrissat B."/>
            <person name="Riley R."/>
            <person name="Ahrendt S."/>
            <person name="Nagy L.G."/>
            <person name="Grigoriev I.V."/>
            <person name="Martin F."/>
            <person name="Rosso M.N."/>
        </authorList>
    </citation>
    <scope>NUCLEOTIDE SEQUENCE [LARGE SCALE GENOMIC DNA]</scope>
    <source>
        <strain evidence="3 4">CIRM-BRFM 1785</strain>
    </source>
</reference>
<dbReference type="GeneID" id="72004979"/>
<keyword evidence="2" id="KW-0472">Membrane</keyword>
<dbReference type="RefSeq" id="XP_047777527.1">
    <property type="nucleotide sequence ID" value="XM_047924247.1"/>
</dbReference>
<protein>
    <submittedName>
        <fullName evidence="3">Uncharacterized protein</fullName>
    </submittedName>
</protein>
<feature type="transmembrane region" description="Helical" evidence="2">
    <location>
        <begin position="100"/>
        <end position="126"/>
    </location>
</feature>
<evidence type="ECO:0000313" key="3">
    <source>
        <dbReference type="EMBL" id="KAH9835041.1"/>
    </source>
</evidence>
<dbReference type="EMBL" id="JADCUA010000014">
    <property type="protein sequence ID" value="KAH9835041.1"/>
    <property type="molecule type" value="Genomic_DNA"/>
</dbReference>
<comment type="caution">
    <text evidence="3">The sequence shown here is derived from an EMBL/GenBank/DDBJ whole genome shotgun (WGS) entry which is preliminary data.</text>
</comment>
<keyword evidence="2" id="KW-0812">Transmembrane</keyword>
<name>A0ABQ8KBW0_9APHY</name>
<feature type="compositionally biased region" description="Basic and acidic residues" evidence="1">
    <location>
        <begin position="412"/>
        <end position="427"/>
    </location>
</feature>
<keyword evidence="4" id="KW-1185">Reference proteome</keyword>
<accession>A0ABQ8KBW0</accession>
<keyword evidence="2" id="KW-1133">Transmembrane helix</keyword>
<proteinExistence type="predicted"/>
<evidence type="ECO:0000256" key="1">
    <source>
        <dbReference type="SAM" id="MobiDB-lite"/>
    </source>
</evidence>
<feature type="region of interest" description="Disordered" evidence="1">
    <location>
        <begin position="386"/>
        <end position="451"/>
    </location>
</feature>
<dbReference type="Proteomes" id="UP000814176">
    <property type="component" value="Unassembled WGS sequence"/>
</dbReference>
<evidence type="ECO:0000256" key="2">
    <source>
        <dbReference type="SAM" id="Phobius"/>
    </source>
</evidence>
<gene>
    <name evidence="3" type="ORF">C8Q71DRAFT_768421</name>
</gene>
<organism evidence="3 4">
    <name type="scientific">Rhodofomes roseus</name>
    <dbReference type="NCBI Taxonomy" id="34475"/>
    <lineage>
        <taxon>Eukaryota</taxon>
        <taxon>Fungi</taxon>
        <taxon>Dikarya</taxon>
        <taxon>Basidiomycota</taxon>
        <taxon>Agaricomycotina</taxon>
        <taxon>Agaricomycetes</taxon>
        <taxon>Polyporales</taxon>
        <taxon>Rhodofomes</taxon>
    </lineage>
</organism>